<accession>A0A0B7K733</accession>
<dbReference type="AlphaFoldDB" id="A0A0B7K733"/>
<protein>
    <submittedName>
        <fullName evidence="1">Uncharacterized protein</fullName>
    </submittedName>
</protein>
<proteinExistence type="predicted"/>
<gene>
    <name evidence="1" type="ORF">BN869_000009226_1</name>
</gene>
<name>A0A0B7K733_BIOOC</name>
<evidence type="ECO:0000313" key="1">
    <source>
        <dbReference type="EMBL" id="CEO53168.1"/>
    </source>
</evidence>
<reference evidence="1" key="1">
    <citation type="submission" date="2015-01" db="EMBL/GenBank/DDBJ databases">
        <authorList>
            <person name="Durling Mikael"/>
        </authorList>
    </citation>
    <scope>NUCLEOTIDE SEQUENCE</scope>
</reference>
<dbReference type="EMBL" id="CDPU01000033">
    <property type="protein sequence ID" value="CEO53168.1"/>
    <property type="molecule type" value="Genomic_DNA"/>
</dbReference>
<organism evidence="1">
    <name type="scientific">Bionectria ochroleuca</name>
    <name type="common">Gliocladium roseum</name>
    <dbReference type="NCBI Taxonomy" id="29856"/>
    <lineage>
        <taxon>Eukaryota</taxon>
        <taxon>Fungi</taxon>
        <taxon>Dikarya</taxon>
        <taxon>Ascomycota</taxon>
        <taxon>Pezizomycotina</taxon>
        <taxon>Sordariomycetes</taxon>
        <taxon>Hypocreomycetidae</taxon>
        <taxon>Hypocreales</taxon>
        <taxon>Bionectriaceae</taxon>
        <taxon>Clonostachys</taxon>
    </lineage>
</organism>
<sequence length="66" mass="7444">MQISIDKLLELQQQVSTFEENPVVYTTYGGMDDSEPPDSAILNHGFSEGRLRILNKIRYAAMELIG</sequence>